<reference evidence="1" key="1">
    <citation type="journal article" date="2020" name="Stud. Mycol.">
        <title>101 Dothideomycetes genomes: a test case for predicting lifestyles and emergence of pathogens.</title>
        <authorList>
            <person name="Haridas S."/>
            <person name="Albert R."/>
            <person name="Binder M."/>
            <person name="Bloem J."/>
            <person name="Labutti K."/>
            <person name="Salamov A."/>
            <person name="Andreopoulos B."/>
            <person name="Baker S."/>
            <person name="Barry K."/>
            <person name="Bills G."/>
            <person name="Bluhm B."/>
            <person name="Cannon C."/>
            <person name="Castanera R."/>
            <person name="Culley D."/>
            <person name="Daum C."/>
            <person name="Ezra D."/>
            <person name="Gonzalez J."/>
            <person name="Henrissat B."/>
            <person name="Kuo A."/>
            <person name="Liang C."/>
            <person name="Lipzen A."/>
            <person name="Lutzoni F."/>
            <person name="Magnuson J."/>
            <person name="Mondo S."/>
            <person name="Nolan M."/>
            <person name="Ohm R."/>
            <person name="Pangilinan J."/>
            <person name="Park H.-J."/>
            <person name="Ramirez L."/>
            <person name="Alfaro M."/>
            <person name="Sun H."/>
            <person name="Tritt A."/>
            <person name="Yoshinaga Y."/>
            <person name="Zwiers L.-H."/>
            <person name="Turgeon B."/>
            <person name="Goodwin S."/>
            <person name="Spatafora J."/>
            <person name="Crous P."/>
            <person name="Grigoriev I."/>
        </authorList>
    </citation>
    <scope>NUCLEOTIDE SEQUENCE</scope>
    <source>
        <strain evidence="1">CBS 207.26</strain>
    </source>
</reference>
<proteinExistence type="predicted"/>
<dbReference type="Proteomes" id="UP000800200">
    <property type="component" value="Unassembled WGS sequence"/>
</dbReference>
<organism evidence="1 2">
    <name type="scientific">Zopfia rhizophila CBS 207.26</name>
    <dbReference type="NCBI Taxonomy" id="1314779"/>
    <lineage>
        <taxon>Eukaryota</taxon>
        <taxon>Fungi</taxon>
        <taxon>Dikarya</taxon>
        <taxon>Ascomycota</taxon>
        <taxon>Pezizomycotina</taxon>
        <taxon>Dothideomycetes</taxon>
        <taxon>Dothideomycetes incertae sedis</taxon>
        <taxon>Zopfiaceae</taxon>
        <taxon>Zopfia</taxon>
    </lineage>
</organism>
<sequence length="166" mass="18895">MPKQGCILQPANIITFGGWRKASMRITNVWYSRSLQQTQSASTVLRFSRSNRPTSVRYGRISDRATLDQPEWRRRGVLGDISITPFFMAIDSGSPTIVKLLLRLAASAVQSNVTATDFSLRGRIRPENFIYECRKTLGLIYRHAWKRHRARQSKINAALRAAIDQS</sequence>
<name>A0A6A6EBH3_9PEZI</name>
<protein>
    <submittedName>
        <fullName evidence="1">Uncharacterized protein</fullName>
    </submittedName>
</protein>
<evidence type="ECO:0000313" key="1">
    <source>
        <dbReference type="EMBL" id="KAF2188523.1"/>
    </source>
</evidence>
<dbReference type="AlphaFoldDB" id="A0A6A6EBH3"/>
<keyword evidence="2" id="KW-1185">Reference proteome</keyword>
<evidence type="ECO:0000313" key="2">
    <source>
        <dbReference type="Proteomes" id="UP000800200"/>
    </source>
</evidence>
<accession>A0A6A6EBH3</accession>
<gene>
    <name evidence="1" type="ORF">K469DRAFT_684562</name>
</gene>
<dbReference type="EMBL" id="ML994623">
    <property type="protein sequence ID" value="KAF2188523.1"/>
    <property type="molecule type" value="Genomic_DNA"/>
</dbReference>